<organism evidence="2 3">
    <name type="scientific">Marinospirillum alkalitolerans</name>
    <dbReference type="NCBI Taxonomy" id="3123374"/>
    <lineage>
        <taxon>Bacteria</taxon>
        <taxon>Pseudomonadati</taxon>
        <taxon>Pseudomonadota</taxon>
        <taxon>Gammaproteobacteria</taxon>
        <taxon>Oceanospirillales</taxon>
        <taxon>Oceanospirillaceae</taxon>
        <taxon>Marinospirillum</taxon>
    </lineage>
</organism>
<dbReference type="RefSeq" id="WP_405335998.1">
    <property type="nucleotide sequence ID" value="NZ_JBANFI010000001.1"/>
</dbReference>
<reference evidence="2 3" key="1">
    <citation type="submission" date="2024-02" db="EMBL/GenBank/DDBJ databases">
        <title>Marinospirillum sp. MEB 164 isolated from Lonar lake sediment.</title>
        <authorList>
            <person name="Joshi A."/>
            <person name="Thite S."/>
        </authorList>
    </citation>
    <scope>NUCLEOTIDE SEQUENCE [LARGE SCALE GENOMIC DNA]</scope>
    <source>
        <strain evidence="2 3">MEB164</strain>
    </source>
</reference>
<name>A0ABW8PTB2_9GAMM</name>
<dbReference type="Pfam" id="PF24043">
    <property type="entry name" value="DUF7352"/>
    <property type="match status" value="1"/>
</dbReference>
<proteinExistence type="predicted"/>
<dbReference type="Proteomes" id="UP001621714">
    <property type="component" value="Unassembled WGS sequence"/>
</dbReference>
<keyword evidence="3" id="KW-1185">Reference proteome</keyword>
<protein>
    <recommendedName>
        <fullName evidence="1">DUF7352 domain-containing protein</fullName>
    </recommendedName>
</protein>
<dbReference type="InterPro" id="IPR055776">
    <property type="entry name" value="DUF7352"/>
</dbReference>
<accession>A0ABW8PTB2</accession>
<gene>
    <name evidence="2" type="ORF">V6U78_00555</name>
</gene>
<sequence>MKTVHKYRLEHDNTQHQLKLREGYRVLHSAYLVTEKAVFVWIEVPLDLSLPEQNIALRVFRTGEAIPKSFDYLASAIDDFGPEAYHIYRAQQALVSVAA</sequence>
<evidence type="ECO:0000259" key="1">
    <source>
        <dbReference type="Pfam" id="PF24043"/>
    </source>
</evidence>
<feature type="domain" description="DUF7352" evidence="1">
    <location>
        <begin position="1"/>
        <end position="91"/>
    </location>
</feature>
<evidence type="ECO:0000313" key="3">
    <source>
        <dbReference type="Proteomes" id="UP001621714"/>
    </source>
</evidence>
<evidence type="ECO:0000313" key="2">
    <source>
        <dbReference type="EMBL" id="MFK7159526.1"/>
    </source>
</evidence>
<comment type="caution">
    <text evidence="2">The sequence shown here is derived from an EMBL/GenBank/DDBJ whole genome shotgun (WGS) entry which is preliminary data.</text>
</comment>
<dbReference type="EMBL" id="JBANFI010000001">
    <property type="protein sequence ID" value="MFK7159526.1"/>
    <property type="molecule type" value="Genomic_DNA"/>
</dbReference>